<evidence type="ECO:0000313" key="2">
    <source>
        <dbReference type="EMBL" id="GIY00714.1"/>
    </source>
</evidence>
<dbReference type="EMBL" id="BPLQ01003464">
    <property type="protein sequence ID" value="GIY00714.1"/>
    <property type="molecule type" value="Genomic_DNA"/>
</dbReference>
<feature type="chain" id="PRO_5043427875" evidence="1">
    <location>
        <begin position="19"/>
        <end position="163"/>
    </location>
</feature>
<feature type="signal peptide" evidence="1">
    <location>
        <begin position="1"/>
        <end position="18"/>
    </location>
</feature>
<protein>
    <submittedName>
        <fullName evidence="2">TIL domain-containing protein</fullName>
    </submittedName>
</protein>
<comment type="caution">
    <text evidence="2">The sequence shown here is derived from an EMBL/GenBank/DDBJ whole genome shotgun (WGS) entry which is preliminary data.</text>
</comment>
<name>A0AAV4PX08_9ARAC</name>
<keyword evidence="1" id="KW-0732">Signal</keyword>
<sequence length="163" mass="17883">MKVAIVLLFVALVAFASAEPDRNCPENKEYGSFGDCPPSCYNINNEDRTSVPSASDQRTVLELEVSTTCKNYEEHYSRCVYLSKLMSFHICLLSAALVAGEDCPANKELGSFGDCPESCYTVKNPGPRACTMKLNHGCKCVLGYVLLKDKDFSSDCVKPEDCP</sequence>
<keyword evidence="3" id="KW-1185">Reference proteome</keyword>
<organism evidence="2 3">
    <name type="scientific">Caerostris darwini</name>
    <dbReference type="NCBI Taxonomy" id="1538125"/>
    <lineage>
        <taxon>Eukaryota</taxon>
        <taxon>Metazoa</taxon>
        <taxon>Ecdysozoa</taxon>
        <taxon>Arthropoda</taxon>
        <taxon>Chelicerata</taxon>
        <taxon>Arachnida</taxon>
        <taxon>Araneae</taxon>
        <taxon>Araneomorphae</taxon>
        <taxon>Entelegynae</taxon>
        <taxon>Araneoidea</taxon>
        <taxon>Araneidae</taxon>
        <taxon>Caerostris</taxon>
    </lineage>
</organism>
<dbReference type="SUPFAM" id="SSF57567">
    <property type="entry name" value="Serine protease inhibitors"/>
    <property type="match status" value="1"/>
</dbReference>
<dbReference type="AlphaFoldDB" id="A0AAV4PX08"/>
<dbReference type="InterPro" id="IPR036084">
    <property type="entry name" value="Ser_inhib-like_sf"/>
</dbReference>
<accession>A0AAV4PX08</accession>
<evidence type="ECO:0000256" key="1">
    <source>
        <dbReference type="SAM" id="SignalP"/>
    </source>
</evidence>
<gene>
    <name evidence="2" type="primary">AVEN_193755_1</name>
    <name evidence="2" type="ORF">CDAR_292691</name>
</gene>
<dbReference type="Gene3D" id="2.10.25.10">
    <property type="entry name" value="Laminin"/>
    <property type="match status" value="1"/>
</dbReference>
<reference evidence="2 3" key="1">
    <citation type="submission" date="2021-06" db="EMBL/GenBank/DDBJ databases">
        <title>Caerostris darwini draft genome.</title>
        <authorList>
            <person name="Kono N."/>
            <person name="Arakawa K."/>
        </authorList>
    </citation>
    <scope>NUCLEOTIDE SEQUENCE [LARGE SCALE GENOMIC DNA]</scope>
</reference>
<evidence type="ECO:0000313" key="3">
    <source>
        <dbReference type="Proteomes" id="UP001054837"/>
    </source>
</evidence>
<proteinExistence type="predicted"/>
<dbReference type="Proteomes" id="UP001054837">
    <property type="component" value="Unassembled WGS sequence"/>
</dbReference>